<reference evidence="2 3" key="1">
    <citation type="journal article" date="2017" name="Int. J. Syst. Evol. Microbiol.">
        <title>Desulfovibrio senegalensis sp. nov., a mesophilic sulfate reducer isolated from marine sediment.</title>
        <authorList>
            <person name="Thioye A."/>
            <person name="Gam Z.B.A."/>
            <person name="Mbengue M."/>
            <person name="Cayol J.L."/>
            <person name="Joseph-Bartoli M."/>
            <person name="Toure-Kane C."/>
            <person name="Labat M."/>
        </authorList>
    </citation>
    <scope>NUCLEOTIDE SEQUENCE [LARGE SCALE GENOMIC DNA]</scope>
    <source>
        <strain evidence="2 3">DSM 101509</strain>
    </source>
</reference>
<dbReference type="InterPro" id="IPR003495">
    <property type="entry name" value="CobW/HypB/UreG_nucleotide-bd"/>
</dbReference>
<evidence type="ECO:0000313" key="2">
    <source>
        <dbReference type="EMBL" id="KAB1443338.1"/>
    </source>
</evidence>
<protein>
    <submittedName>
        <fullName evidence="2">GTPase</fullName>
    </submittedName>
</protein>
<dbReference type="PANTHER" id="PTHR42869:SF1">
    <property type="entry name" value="SLL0572 PROTEIN"/>
    <property type="match status" value="1"/>
</dbReference>
<dbReference type="Pfam" id="PF02492">
    <property type="entry name" value="cobW"/>
    <property type="match status" value="1"/>
</dbReference>
<feature type="domain" description="CobW/HypB/UreG nucleotide-binding" evidence="1">
    <location>
        <begin position="231"/>
        <end position="295"/>
    </location>
</feature>
<dbReference type="AlphaFoldDB" id="A0A6N6N6H0"/>
<dbReference type="OrthoDB" id="9763469at2"/>
<dbReference type="Proteomes" id="UP000438699">
    <property type="component" value="Unassembled WGS sequence"/>
</dbReference>
<keyword evidence="3" id="KW-1185">Reference proteome</keyword>
<organism evidence="2 3">
    <name type="scientific">Pseudodesulfovibrio senegalensis</name>
    <dbReference type="NCBI Taxonomy" id="1721087"/>
    <lineage>
        <taxon>Bacteria</taxon>
        <taxon>Pseudomonadati</taxon>
        <taxon>Thermodesulfobacteriota</taxon>
        <taxon>Desulfovibrionia</taxon>
        <taxon>Desulfovibrionales</taxon>
        <taxon>Desulfovibrionaceae</taxon>
    </lineage>
</organism>
<dbReference type="PANTHER" id="PTHR42869">
    <property type="entry name" value="SLL0572 PROTEIN"/>
    <property type="match status" value="1"/>
</dbReference>
<comment type="caution">
    <text evidence="2">The sequence shown here is derived from an EMBL/GenBank/DDBJ whole genome shotgun (WGS) entry which is preliminary data.</text>
</comment>
<dbReference type="InterPro" id="IPR053199">
    <property type="entry name" value="cDPG_synthetase-like"/>
</dbReference>
<dbReference type="SUPFAM" id="SSF52540">
    <property type="entry name" value="P-loop containing nucleoside triphosphate hydrolases"/>
    <property type="match status" value="1"/>
</dbReference>
<proteinExistence type="predicted"/>
<evidence type="ECO:0000259" key="1">
    <source>
        <dbReference type="Pfam" id="PF02492"/>
    </source>
</evidence>
<dbReference type="EMBL" id="WAIE01000001">
    <property type="protein sequence ID" value="KAB1443338.1"/>
    <property type="molecule type" value="Genomic_DNA"/>
</dbReference>
<sequence>MQEKVIIMGAAGRDFHNFNVYFRNNPRYRVMAFTANQIDGIEGRRYPSELCGEGYPEGIPIHHESDLTYVISHYKVDLVVFSYSDVPHSYVMHKAAKVQSMGADFLLIGAQYTMIESTKPVISVCAVRTGCGKSQTSRKVLQILRDQGKQAVVVRHPMPYGDLSRQKVQRFASYDDMDRHQCTIEEREEYEPIIDLGGVVYAGIDYEAILRDAEQEADVVIWDGGNNDTPFFKPDVAITVFDPHRPGHERLYHPGETNMLLADIAVINKMDTADSDNVDVVQTNIKRFNPKAQIIYAESPVVVDQPELVRDKRVLVVEDGPTVTHGEMPFGAGTVAAKEYGAAELVDPRSCARGLIRDVYRKYPHLGPVLPAMGYSEEQVGDLKASIEACDCDAVLLATPANISRIMELDVPMVRANYSYADAGDPSLERHLCQLLDLRIPHWR</sequence>
<dbReference type="RefSeq" id="WP_151149688.1">
    <property type="nucleotide sequence ID" value="NZ_WAIE01000001.1"/>
</dbReference>
<gene>
    <name evidence="2" type="ORF">F8A88_03500</name>
</gene>
<dbReference type="InterPro" id="IPR027417">
    <property type="entry name" value="P-loop_NTPase"/>
</dbReference>
<name>A0A6N6N6H0_9BACT</name>
<evidence type="ECO:0000313" key="3">
    <source>
        <dbReference type="Proteomes" id="UP000438699"/>
    </source>
</evidence>
<accession>A0A6N6N6H0</accession>
<dbReference type="Gene3D" id="3.40.50.300">
    <property type="entry name" value="P-loop containing nucleotide triphosphate hydrolases"/>
    <property type="match status" value="1"/>
</dbReference>